<gene>
    <name evidence="2" type="ORF">HMPREF9098_1179</name>
</gene>
<protein>
    <recommendedName>
        <fullName evidence="4">Cell division protein</fullName>
    </recommendedName>
</protein>
<reference evidence="2 3" key="1">
    <citation type="submission" date="2011-01" db="EMBL/GenBank/DDBJ databases">
        <authorList>
            <person name="Muzny D."/>
            <person name="Qin X."/>
            <person name="Deng J."/>
            <person name="Jiang H."/>
            <person name="Liu Y."/>
            <person name="Qu J."/>
            <person name="Song X.-Z."/>
            <person name="Zhang L."/>
            <person name="Thornton R."/>
            <person name="Coyle M."/>
            <person name="Francisco L."/>
            <person name="Jackson L."/>
            <person name="Javaid M."/>
            <person name="Korchina V."/>
            <person name="Kovar C."/>
            <person name="Mata R."/>
            <person name="Mathew T."/>
            <person name="Ngo R."/>
            <person name="Nguyen L."/>
            <person name="Nguyen N."/>
            <person name="Okwuonu G."/>
            <person name="Ongeri F."/>
            <person name="Pham C."/>
            <person name="Simmons D."/>
            <person name="Wilczek-Boney K."/>
            <person name="Hale W."/>
            <person name="Jakkamsetti A."/>
            <person name="Pham P."/>
            <person name="Ruth R."/>
            <person name="San Lucas F."/>
            <person name="Warren J."/>
            <person name="Zhang J."/>
            <person name="Zhao Z."/>
            <person name="Zhou C."/>
            <person name="Zhu D."/>
            <person name="Lee S."/>
            <person name="Bess C."/>
            <person name="Blankenburg K."/>
            <person name="Forbes L."/>
            <person name="Fu Q."/>
            <person name="Gubbala S."/>
            <person name="Hirani K."/>
            <person name="Jayaseelan J.C."/>
            <person name="Lara F."/>
            <person name="Munidasa M."/>
            <person name="Palculict T."/>
            <person name="Patil S."/>
            <person name="Pu L.-L."/>
            <person name="Saada N."/>
            <person name="Tang L."/>
            <person name="Weissenberger G."/>
            <person name="Zhu Y."/>
            <person name="Hemphill L."/>
            <person name="Shang Y."/>
            <person name="Youmans B."/>
            <person name="Ayvaz T."/>
            <person name="Ross M."/>
            <person name="Santibanez J."/>
            <person name="Aqrawi P."/>
            <person name="Gross S."/>
            <person name="Joshi V."/>
            <person name="Fowler G."/>
            <person name="Nazareth L."/>
            <person name="Reid J."/>
            <person name="Worley K."/>
            <person name="Petrosino J."/>
            <person name="Highlander S."/>
            <person name="Gibbs R."/>
        </authorList>
    </citation>
    <scope>NUCLEOTIDE SEQUENCE [LARGE SCALE GENOMIC DNA]</scope>
    <source>
        <strain evidence="2 3">ATCC 33394</strain>
    </source>
</reference>
<dbReference type="STRING" id="888741.HMPREF9098_1179"/>
<evidence type="ECO:0000313" key="2">
    <source>
        <dbReference type="EMBL" id="EGC17420.1"/>
    </source>
</evidence>
<keyword evidence="3" id="KW-1185">Reference proteome</keyword>
<organism evidence="2 3">
    <name type="scientific">Kingella denitrificans ATCC 33394</name>
    <dbReference type="NCBI Taxonomy" id="888741"/>
    <lineage>
        <taxon>Bacteria</taxon>
        <taxon>Pseudomonadati</taxon>
        <taxon>Pseudomonadota</taxon>
        <taxon>Betaproteobacteria</taxon>
        <taxon>Neisseriales</taxon>
        <taxon>Neisseriaceae</taxon>
        <taxon>Kingella</taxon>
    </lineage>
</organism>
<dbReference type="AlphaFoldDB" id="F0EZ95"/>
<evidence type="ECO:0008006" key="4">
    <source>
        <dbReference type="Google" id="ProtNLM"/>
    </source>
</evidence>
<name>F0EZ95_9NEIS</name>
<feature type="compositionally biased region" description="Low complexity" evidence="1">
    <location>
        <begin position="79"/>
        <end position="102"/>
    </location>
</feature>
<dbReference type="HOGENOM" id="CLU_1487170_0_0_4"/>
<sequence>MKWLFFTLVTLNLIVFTAFLARKIYKPEVQPAPVVQQPVPQQAPPQVIINTGSVASPMPNTPSGTGTGILANSTPRAVQVPRPQAAAPAAPRQPAAPKQQAATMDERPQPRACSARVSIPEDDYHRIKGLLNRFPHAATRQVVEGGGGEGEQSSARMNVLFMNVNDQEAAAIQSVVGRYGKLNRTACPQ</sequence>
<feature type="region of interest" description="Disordered" evidence="1">
    <location>
        <begin position="79"/>
        <end position="112"/>
    </location>
</feature>
<evidence type="ECO:0000256" key="1">
    <source>
        <dbReference type="SAM" id="MobiDB-lite"/>
    </source>
</evidence>
<dbReference type="EMBL" id="AEWV01000019">
    <property type="protein sequence ID" value="EGC17420.1"/>
    <property type="molecule type" value="Genomic_DNA"/>
</dbReference>
<dbReference type="RefSeq" id="WP_003782665.1">
    <property type="nucleotide sequence ID" value="NZ_GL870929.1"/>
</dbReference>
<proteinExistence type="predicted"/>
<dbReference type="Proteomes" id="UP000004088">
    <property type="component" value="Unassembled WGS sequence"/>
</dbReference>
<accession>F0EZ95</accession>
<evidence type="ECO:0000313" key="3">
    <source>
        <dbReference type="Proteomes" id="UP000004088"/>
    </source>
</evidence>
<comment type="caution">
    <text evidence="2">The sequence shown here is derived from an EMBL/GenBank/DDBJ whole genome shotgun (WGS) entry which is preliminary data.</text>
</comment>